<dbReference type="Proteomes" id="UP000053599">
    <property type="component" value="Unassembled WGS sequence"/>
</dbReference>
<feature type="compositionally biased region" description="Polar residues" evidence="1">
    <location>
        <begin position="1048"/>
        <end position="1058"/>
    </location>
</feature>
<evidence type="ECO:0000313" key="2">
    <source>
        <dbReference type="EMBL" id="KIV78228.1"/>
    </source>
</evidence>
<feature type="compositionally biased region" description="Polar residues" evidence="1">
    <location>
        <begin position="511"/>
        <end position="521"/>
    </location>
</feature>
<dbReference type="AlphaFoldDB" id="A0A0D1YTK1"/>
<feature type="region of interest" description="Disordered" evidence="1">
    <location>
        <begin position="113"/>
        <end position="211"/>
    </location>
</feature>
<feature type="region of interest" description="Disordered" evidence="1">
    <location>
        <begin position="879"/>
        <end position="909"/>
    </location>
</feature>
<feature type="compositionally biased region" description="Basic residues" evidence="1">
    <location>
        <begin position="604"/>
        <end position="615"/>
    </location>
</feature>
<accession>A0A0D1YTK1</accession>
<gene>
    <name evidence="2" type="ORF">PV11_09966</name>
</gene>
<evidence type="ECO:0000313" key="3">
    <source>
        <dbReference type="Proteomes" id="UP000053599"/>
    </source>
</evidence>
<feature type="compositionally biased region" description="Low complexity" evidence="1">
    <location>
        <begin position="146"/>
        <end position="175"/>
    </location>
</feature>
<feature type="region of interest" description="Disordered" evidence="1">
    <location>
        <begin position="423"/>
        <end position="572"/>
    </location>
</feature>
<evidence type="ECO:0008006" key="4">
    <source>
        <dbReference type="Google" id="ProtNLM"/>
    </source>
</evidence>
<feature type="compositionally biased region" description="Basic and acidic residues" evidence="1">
    <location>
        <begin position="1060"/>
        <end position="1070"/>
    </location>
</feature>
<feature type="compositionally biased region" description="Basic and acidic residues" evidence="1">
    <location>
        <begin position="711"/>
        <end position="723"/>
    </location>
</feature>
<feature type="compositionally biased region" description="Basic residues" evidence="1">
    <location>
        <begin position="131"/>
        <end position="145"/>
    </location>
</feature>
<reference evidence="2 3" key="1">
    <citation type="submission" date="2015-01" db="EMBL/GenBank/DDBJ databases">
        <title>The Genome Sequence of Exophiala sideris CBS121828.</title>
        <authorList>
            <consortium name="The Broad Institute Genomics Platform"/>
            <person name="Cuomo C."/>
            <person name="de Hoog S."/>
            <person name="Gorbushina A."/>
            <person name="Stielow B."/>
            <person name="Teixiera M."/>
            <person name="Abouelleil A."/>
            <person name="Chapman S.B."/>
            <person name="Priest M."/>
            <person name="Young S.K."/>
            <person name="Wortman J."/>
            <person name="Nusbaum C."/>
            <person name="Birren B."/>
        </authorList>
    </citation>
    <scope>NUCLEOTIDE SEQUENCE [LARGE SCALE GENOMIC DNA]</scope>
    <source>
        <strain evidence="2 3">CBS 121828</strain>
    </source>
</reference>
<feature type="compositionally biased region" description="Low complexity" evidence="1">
    <location>
        <begin position="31"/>
        <end position="45"/>
    </location>
</feature>
<feature type="region of interest" description="Disordered" evidence="1">
    <location>
        <begin position="1018"/>
        <end position="1109"/>
    </location>
</feature>
<feature type="compositionally biased region" description="Polar residues" evidence="1">
    <location>
        <begin position="474"/>
        <end position="484"/>
    </location>
</feature>
<feature type="compositionally biased region" description="Basic and acidic residues" evidence="1">
    <location>
        <begin position="459"/>
        <end position="473"/>
    </location>
</feature>
<feature type="region of interest" description="Disordered" evidence="1">
    <location>
        <begin position="1"/>
        <end position="53"/>
    </location>
</feature>
<feature type="region of interest" description="Disordered" evidence="1">
    <location>
        <begin position="797"/>
        <end position="865"/>
    </location>
</feature>
<feature type="compositionally biased region" description="Basic and acidic residues" evidence="1">
    <location>
        <begin position="797"/>
        <end position="808"/>
    </location>
</feature>
<feature type="compositionally biased region" description="Polar residues" evidence="1">
    <location>
        <begin position="531"/>
        <end position="549"/>
    </location>
</feature>
<feature type="compositionally biased region" description="Basic and acidic residues" evidence="1">
    <location>
        <begin position="442"/>
        <end position="451"/>
    </location>
</feature>
<feature type="compositionally biased region" description="Polar residues" evidence="1">
    <location>
        <begin position="840"/>
        <end position="849"/>
    </location>
</feature>
<organism evidence="2 3">
    <name type="scientific">Exophiala sideris</name>
    <dbReference type="NCBI Taxonomy" id="1016849"/>
    <lineage>
        <taxon>Eukaryota</taxon>
        <taxon>Fungi</taxon>
        <taxon>Dikarya</taxon>
        <taxon>Ascomycota</taxon>
        <taxon>Pezizomycotina</taxon>
        <taxon>Eurotiomycetes</taxon>
        <taxon>Chaetothyriomycetidae</taxon>
        <taxon>Chaetothyriales</taxon>
        <taxon>Herpotrichiellaceae</taxon>
        <taxon>Exophiala</taxon>
    </lineage>
</organism>
<name>A0A0D1YTK1_9EURO</name>
<protein>
    <recommendedName>
        <fullName evidence="4">Proteophosphoglycan ppg4</fullName>
    </recommendedName>
</protein>
<feature type="compositionally biased region" description="Low complexity" evidence="1">
    <location>
        <begin position="891"/>
        <end position="908"/>
    </location>
</feature>
<dbReference type="OrthoDB" id="5341904at2759"/>
<feature type="compositionally biased region" description="Basic and acidic residues" evidence="1">
    <location>
        <begin position="1"/>
        <end position="10"/>
    </location>
</feature>
<feature type="compositionally biased region" description="Polar residues" evidence="1">
    <location>
        <begin position="113"/>
        <end position="122"/>
    </location>
</feature>
<sequence length="1138" mass="126601">MRFTRQKSDFVTDIDQDEPEARRRNRLSKPLTSKITTTNISTTNLQEPVTRSKNVSTIELATGGPLSSHPSNAGLRRHIRSEVFDSDQDSPSKSLRSESSWGVAYMVSQIDKNTVQDPDSPQEQPPVSPLKPKKRKSLILRRLSSRRSTLSRSASNSRLGSLKDSAASASTPSSSIDRIIDAPSIPPTRRASFTPGTATRKPSRAYAEEDIREESLVEEKDIQDIVDGDYFDWQPPRPPATVGRVGTPADLDYSHLGGFRHGSLQIVNGRASPAFSELSKSSKLLLSIPKPQRTISSNYGDVDDFDRAIDSPDMLSLPSTPNMHSDRRDIDWESNEKQPLWTHPLQNVVSPELDWDVDGGQDEASVIAHEYMSELAPSPYSERKSGSLPGSVWRTRSEGVLRHSSSISSLEESASRQACLVTESPVEIRQRSPSPTGSVVWRSRDGDDFARGRGMSRTGYHDENLHPCEDRRSWYSSTASQVEDSQLGHEIPVQVSPTRLQLPRAPEKSDSGYSSSNSLRSVQMAKKVSPTKKQALQNASESTLNIQQQHTERGSHQLVHRPSFLKSRKTSPNLRSLANLDSAALSTTALSEVPQSDTNQIKSPKVRKRLQKKRPQSQPPGKISISGTHSLNEETVPRIPSGARENLRVRALEVPELEQTYQSHHQLSNQPSISSMDLLKVDIRFPSPTPEPTSTSKRSRSFSRPRSWIGRPKEDRRDSKRDSGISQLDAMGIINDFGTVASSLGGSPYDPAHANIVSEKTMNPYNISTVAPRPRYMMDDRAAAELSRVRSRAVQERDAVRADRRSSFNDRGGIPGRSLRPTSFASDAPPITPDMLQKAYRTSSEQRQWSMSHVSAPPPPVHSPRPSYVEYEEDTFQTAVATAPPPPSHSPRPVDVSPDPWAEQAAAWRARRQSIGAALSEQPAQYSEYDDYNDSHHEPEEPIYPEIPPRQYQHRRARTTEARPYAGYIPPHQAHYEDFESVRLRHAGDVQYGAYQHRNAHDSAYMRQSQRNSMIRNHEQFHGRPRRGPPLPASPKQYVSKPPHPYSNAGSARSQSSLAEELHPDLERPHPPPQFGRYSGGLSFDYEAGKGFGGSTGTRSFSGKAEAPQREVPLRASFGIDLGDVPVLPHSATWGRGY</sequence>
<dbReference type="HOGENOM" id="CLU_008716_0_0_1"/>
<dbReference type="STRING" id="1016849.A0A0D1YTK1"/>
<feature type="compositionally biased region" description="Polar residues" evidence="1">
    <location>
        <begin position="589"/>
        <end position="602"/>
    </location>
</feature>
<feature type="region of interest" description="Disordered" evidence="1">
    <location>
        <begin position="589"/>
        <end position="644"/>
    </location>
</feature>
<evidence type="ECO:0000256" key="1">
    <source>
        <dbReference type="SAM" id="MobiDB-lite"/>
    </source>
</evidence>
<feature type="region of interest" description="Disordered" evidence="1">
    <location>
        <begin position="683"/>
        <end position="724"/>
    </location>
</feature>
<proteinExistence type="predicted"/>
<dbReference type="EMBL" id="KN846954">
    <property type="protein sequence ID" value="KIV78228.1"/>
    <property type="molecule type" value="Genomic_DNA"/>
</dbReference>